<dbReference type="GO" id="GO:0008773">
    <property type="term" value="F:[protein-PII] uridylyltransferase activity"/>
    <property type="evidence" value="ECO:0007669"/>
    <property type="project" value="UniProtKB-UniRule"/>
</dbReference>
<evidence type="ECO:0000256" key="5">
    <source>
        <dbReference type="ARBA" id="ARBA00023268"/>
    </source>
</evidence>
<dbReference type="Proteomes" id="UP000313849">
    <property type="component" value="Unassembled WGS sequence"/>
</dbReference>
<dbReference type="InterPro" id="IPR003607">
    <property type="entry name" value="HD/PDEase_dom"/>
</dbReference>
<comment type="cofactor">
    <cofactor evidence="6">
        <name>Mg(2+)</name>
        <dbReference type="ChEBI" id="CHEBI:18420"/>
    </cofactor>
</comment>
<dbReference type="Gene3D" id="1.10.3090.10">
    <property type="entry name" value="cca-adding enzyme, domain 2"/>
    <property type="match status" value="1"/>
</dbReference>
<dbReference type="GO" id="GO:0008081">
    <property type="term" value="F:phosphoric diester hydrolase activity"/>
    <property type="evidence" value="ECO:0007669"/>
    <property type="project" value="UniProtKB-UniRule"/>
</dbReference>
<feature type="domain" description="HD" evidence="7">
    <location>
        <begin position="438"/>
        <end position="540"/>
    </location>
</feature>
<accession>A0A5C5BIA0</accession>
<evidence type="ECO:0000256" key="4">
    <source>
        <dbReference type="ARBA" id="ARBA00022842"/>
    </source>
</evidence>
<dbReference type="PROSITE" id="PS51831">
    <property type="entry name" value="HD"/>
    <property type="match status" value="1"/>
</dbReference>
<dbReference type="Pfam" id="PF01966">
    <property type="entry name" value="HD"/>
    <property type="match status" value="1"/>
</dbReference>
<comment type="activity regulation">
    <text evidence="6">Uridylyltransferase (UTase) activity is inhibited by glutamine, while glutamine activates uridylyl-removing (UR) activity.</text>
</comment>
<sequence length="584" mass="62869">MASPGQGPTAGLADGVRPAVAPFAADEDSDLLEGQAYRRALADVVDEALAALWRDAGEKLGLDLSEGAALAVVGSQGRRDAGPTSDLDCLLVHDGRTFTPDQVEALASALWYPVWDAGLDLDHSVRTLAQCRQIASKDLVAAVGLLDLRGVAGDPVVVSRARTAVLEDWRGAARRRLPELLTSTRKRAERSGELAYLIEPDLKEARGGIRDAVVVEALVATWLTDRPHGAFDRAHDHLLTVRDAVALETGRHTSRLLQVDADAVAARCGYADRDDLLASIAESARTVSYTLDITVRSARQALRRPSVRAPFLVRGRRVAPRLRALADGLVEHDGEVVLAAQVRPEEDPLLPLRAAATSARTGLPLSPVTVASLATAPPPPEPWPALARQHLLALLGSGASQVDVWEALDLAGVVTTWFPQWREVRNRPQRNPIHTWTVDRHMVETAANASQLGKDVPRRDVLLLTAIFHDLGKVSGVADHSVEGARRVAPLLRTLGVPAPDADAVVGLVRHHLLLPDLATRADLEDPATTARLLDGVGHDRETLTLLRVLTEADARAAGPKAWTPWRAQLVEALYRRALAQLVD</sequence>
<keyword evidence="2 6" id="KW-0548">Nucleotidyltransferase</keyword>
<reference evidence="8 9" key="1">
    <citation type="submission" date="2019-06" db="EMBL/GenBank/DDBJ databases">
        <title>Draft genome sequence of Miniimonas arenae KCTC 19750T isolated from sea sand.</title>
        <authorList>
            <person name="Park S.-J."/>
        </authorList>
    </citation>
    <scope>NUCLEOTIDE SEQUENCE [LARGE SCALE GENOMIC DNA]</scope>
    <source>
        <strain evidence="8 9">KCTC 19750</strain>
    </source>
</reference>
<keyword evidence="4 6" id="KW-0460">Magnesium</keyword>
<evidence type="ECO:0000259" key="7">
    <source>
        <dbReference type="PROSITE" id="PS51831"/>
    </source>
</evidence>
<keyword evidence="9" id="KW-1185">Reference proteome</keyword>
<evidence type="ECO:0000256" key="2">
    <source>
        <dbReference type="ARBA" id="ARBA00022695"/>
    </source>
</evidence>
<organism evidence="8 9">
    <name type="scientific">Miniimonas arenae</name>
    <dbReference type="NCBI Taxonomy" id="676201"/>
    <lineage>
        <taxon>Bacteria</taxon>
        <taxon>Bacillati</taxon>
        <taxon>Actinomycetota</taxon>
        <taxon>Actinomycetes</taxon>
        <taxon>Micrococcales</taxon>
        <taxon>Beutenbergiaceae</taxon>
        <taxon>Miniimonas</taxon>
    </lineage>
</organism>
<dbReference type="SMART" id="SM00471">
    <property type="entry name" value="HDc"/>
    <property type="match status" value="1"/>
</dbReference>
<dbReference type="AlphaFoldDB" id="A0A5C5BIA0"/>
<gene>
    <name evidence="6" type="primary">glnD</name>
    <name evidence="8" type="ORF">FH969_00730</name>
</gene>
<comment type="catalytic activity">
    <reaction evidence="6">
        <text>[protein-PII]-uridylyl-L-tyrosine + H2O = [protein-PII]-L-tyrosine + UMP + H(+)</text>
        <dbReference type="Rhea" id="RHEA:48600"/>
        <dbReference type="Rhea" id="RHEA-COMP:12147"/>
        <dbReference type="Rhea" id="RHEA-COMP:12148"/>
        <dbReference type="ChEBI" id="CHEBI:15377"/>
        <dbReference type="ChEBI" id="CHEBI:15378"/>
        <dbReference type="ChEBI" id="CHEBI:46858"/>
        <dbReference type="ChEBI" id="CHEBI:57865"/>
        <dbReference type="ChEBI" id="CHEBI:90602"/>
    </reaction>
</comment>
<evidence type="ECO:0000256" key="1">
    <source>
        <dbReference type="ARBA" id="ARBA00022679"/>
    </source>
</evidence>
<comment type="catalytic activity">
    <reaction evidence="6">
        <text>[protein-PII]-L-tyrosine + UTP = [protein-PII]-uridylyl-L-tyrosine + diphosphate</text>
        <dbReference type="Rhea" id="RHEA:13673"/>
        <dbReference type="Rhea" id="RHEA-COMP:12147"/>
        <dbReference type="Rhea" id="RHEA-COMP:12148"/>
        <dbReference type="ChEBI" id="CHEBI:33019"/>
        <dbReference type="ChEBI" id="CHEBI:46398"/>
        <dbReference type="ChEBI" id="CHEBI:46858"/>
        <dbReference type="ChEBI" id="CHEBI:90602"/>
        <dbReference type="EC" id="2.7.7.59"/>
    </reaction>
</comment>
<keyword evidence="5 6" id="KW-0511">Multifunctional enzyme</keyword>
<dbReference type="Pfam" id="PF08335">
    <property type="entry name" value="GlnD_UR_UTase"/>
    <property type="match status" value="1"/>
</dbReference>
<comment type="similarity">
    <text evidence="6">Belongs to the GlnD family.</text>
</comment>
<protein>
    <recommendedName>
        <fullName evidence="6">Bifunctional uridylyltransferase/uridylyl-removing enzyme</fullName>
        <shortName evidence="6">UTase/UR</shortName>
    </recommendedName>
    <alternativeName>
        <fullName evidence="6">Bifunctional [protein-PII] modification enzyme</fullName>
    </alternativeName>
    <alternativeName>
        <fullName evidence="6">Bifunctional nitrogen sensor protein</fullName>
    </alternativeName>
    <domain>
        <recommendedName>
            <fullName evidence="6">[Protein-PII] uridylyltransferase</fullName>
            <shortName evidence="6">PII uridylyltransferase</shortName>
            <shortName evidence="6">UTase</shortName>
            <ecNumber evidence="6">2.7.7.59</ecNumber>
        </recommendedName>
    </domain>
    <domain>
        <recommendedName>
            <fullName evidence="6">[Protein-PII]-UMP uridylyl-removing enzyme</fullName>
            <shortName evidence="6">UR</shortName>
            <ecNumber evidence="6">3.1.4.-</ecNumber>
        </recommendedName>
    </domain>
</protein>
<dbReference type="EC" id="2.7.7.59" evidence="6"/>
<dbReference type="CDD" id="cd05401">
    <property type="entry name" value="NT_GlnE_GlnD_like"/>
    <property type="match status" value="1"/>
</dbReference>
<dbReference type="NCBIfam" id="NF002895">
    <property type="entry name" value="PRK03381.1"/>
    <property type="match status" value="1"/>
</dbReference>
<name>A0A5C5BIA0_9MICO</name>
<dbReference type="InterPro" id="IPR013546">
    <property type="entry name" value="PII_UdlTrfase/GS_AdlTrfase"/>
</dbReference>
<dbReference type="InterPro" id="IPR010043">
    <property type="entry name" value="UTase/UR"/>
</dbReference>
<dbReference type="OrthoDB" id="9758038at2"/>
<evidence type="ECO:0000313" key="8">
    <source>
        <dbReference type="EMBL" id="TNU77392.1"/>
    </source>
</evidence>
<comment type="domain">
    <text evidence="6">Has four distinct domains: an N-terminal nucleotidyltransferase (NT) domain responsible for UTase activity, a central HD domain that encodes UR activity, and two C-terminal ACT domains that seem to have a role in glutamine sensing.</text>
</comment>
<dbReference type="SUPFAM" id="SSF81301">
    <property type="entry name" value="Nucleotidyltransferase"/>
    <property type="match status" value="1"/>
</dbReference>
<dbReference type="EC" id="3.1.4.-" evidence="6"/>
<dbReference type="InterPro" id="IPR005105">
    <property type="entry name" value="GlnD_Uridyltrans_N"/>
</dbReference>
<keyword evidence="1 6" id="KW-0808">Transferase</keyword>
<evidence type="ECO:0000256" key="6">
    <source>
        <dbReference type="HAMAP-Rule" id="MF_00277"/>
    </source>
</evidence>
<proteinExistence type="inferred from homology"/>
<dbReference type="Pfam" id="PF03445">
    <property type="entry name" value="DUF294"/>
    <property type="match status" value="1"/>
</dbReference>
<feature type="region of interest" description="Uridylyltransferase" evidence="6">
    <location>
        <begin position="1"/>
        <end position="324"/>
    </location>
</feature>
<comment type="caution">
    <text evidence="6">Lacks conserved residue(s) required for the propagation of feature annotation.</text>
</comment>
<dbReference type="PANTHER" id="PTHR47320">
    <property type="entry name" value="BIFUNCTIONAL URIDYLYLTRANSFERASE/URIDYLYL-REMOVING ENZYME"/>
    <property type="match status" value="1"/>
</dbReference>
<dbReference type="HAMAP" id="MF_00277">
    <property type="entry name" value="PII_uridylyl_transf"/>
    <property type="match status" value="1"/>
</dbReference>
<comment type="caution">
    <text evidence="8">The sequence shown here is derived from an EMBL/GenBank/DDBJ whole genome shotgun (WGS) entry which is preliminary data.</text>
</comment>
<comment type="function">
    <text evidence="6">Modifies, by uridylylation and deuridylylation, the PII regulatory proteins (GlnB and homologs), in response to the nitrogen status of the cell that GlnD senses through the glutamine level. Under low glutamine levels, catalyzes the conversion of the PII proteins and UTP to PII-UMP and PPi, while under higher glutamine levels, GlnD hydrolyzes PII-UMP to PII and UMP (deuridylylation). Thus, controls uridylylation state and activity of the PII proteins, and plays an important role in the regulation of nitrogen metabolism.</text>
</comment>
<dbReference type="InterPro" id="IPR043519">
    <property type="entry name" value="NT_sf"/>
</dbReference>
<evidence type="ECO:0000256" key="3">
    <source>
        <dbReference type="ARBA" id="ARBA00022801"/>
    </source>
</evidence>
<dbReference type="SUPFAM" id="SSF109604">
    <property type="entry name" value="HD-domain/PDEase-like"/>
    <property type="match status" value="1"/>
</dbReference>
<dbReference type="InterPro" id="IPR006674">
    <property type="entry name" value="HD_domain"/>
</dbReference>
<keyword evidence="3 6" id="KW-0378">Hydrolase</keyword>
<dbReference type="PANTHER" id="PTHR47320:SF1">
    <property type="entry name" value="BIFUNCTIONAL URIDYLYLTRANSFERASE_URIDYLYL-REMOVING ENZYME"/>
    <property type="match status" value="1"/>
</dbReference>
<dbReference type="GO" id="GO:0006808">
    <property type="term" value="P:regulation of nitrogen utilization"/>
    <property type="evidence" value="ECO:0007669"/>
    <property type="project" value="UniProtKB-UniRule"/>
</dbReference>
<dbReference type="EMBL" id="VENP01000001">
    <property type="protein sequence ID" value="TNU77392.1"/>
    <property type="molecule type" value="Genomic_DNA"/>
</dbReference>
<evidence type="ECO:0000313" key="9">
    <source>
        <dbReference type="Proteomes" id="UP000313849"/>
    </source>
</evidence>